<dbReference type="EMBL" id="JAESWA010000022">
    <property type="protein sequence ID" value="MBL4931848.1"/>
    <property type="molecule type" value="Genomic_DNA"/>
</dbReference>
<dbReference type="InterPro" id="IPR036244">
    <property type="entry name" value="TipA-like_antibiotic-bd"/>
</dbReference>
<dbReference type="AlphaFoldDB" id="A0A937FGY9"/>
<evidence type="ECO:0000256" key="2">
    <source>
        <dbReference type="ARBA" id="ARBA00023125"/>
    </source>
</evidence>
<dbReference type="CDD" id="cd01106">
    <property type="entry name" value="HTH_TipAL-Mta"/>
    <property type="match status" value="1"/>
</dbReference>
<reference evidence="6" key="1">
    <citation type="submission" date="2021-01" db="EMBL/GenBank/DDBJ databases">
        <title>Genome public.</title>
        <authorList>
            <person name="Liu C."/>
            <person name="Sun Q."/>
        </authorList>
    </citation>
    <scope>NUCLEOTIDE SEQUENCE</scope>
    <source>
        <strain evidence="6">YIM B02565</strain>
    </source>
</reference>
<gene>
    <name evidence="6" type="ORF">JK634_08530</name>
</gene>
<dbReference type="Proteomes" id="UP000623681">
    <property type="component" value="Unassembled WGS sequence"/>
</dbReference>
<dbReference type="InterPro" id="IPR009061">
    <property type="entry name" value="DNA-bd_dom_put_sf"/>
</dbReference>
<dbReference type="Gene3D" id="1.10.1660.10">
    <property type="match status" value="1"/>
</dbReference>
<name>A0A937FGY9_9CLOT</name>
<keyword evidence="4" id="KW-0804">Transcription</keyword>
<dbReference type="InterPro" id="IPR012925">
    <property type="entry name" value="TipAS_dom"/>
</dbReference>
<dbReference type="PANTHER" id="PTHR30204:SF90">
    <property type="entry name" value="HTH-TYPE TRANSCRIPTIONAL ACTIVATOR MTA"/>
    <property type="match status" value="1"/>
</dbReference>
<protein>
    <submittedName>
        <fullName evidence="6">MerR family transcriptional regulator</fullName>
    </submittedName>
</protein>
<evidence type="ECO:0000259" key="5">
    <source>
        <dbReference type="PROSITE" id="PS50937"/>
    </source>
</evidence>
<evidence type="ECO:0000256" key="1">
    <source>
        <dbReference type="ARBA" id="ARBA00023015"/>
    </source>
</evidence>
<dbReference type="SUPFAM" id="SSF46955">
    <property type="entry name" value="Putative DNA-binding domain"/>
    <property type="match status" value="1"/>
</dbReference>
<keyword evidence="3" id="KW-0010">Activator</keyword>
<dbReference type="GO" id="GO:0003700">
    <property type="term" value="F:DNA-binding transcription factor activity"/>
    <property type="evidence" value="ECO:0007669"/>
    <property type="project" value="InterPro"/>
</dbReference>
<dbReference type="Pfam" id="PF07739">
    <property type="entry name" value="TipAS"/>
    <property type="match status" value="1"/>
</dbReference>
<dbReference type="GO" id="GO:0003677">
    <property type="term" value="F:DNA binding"/>
    <property type="evidence" value="ECO:0007669"/>
    <property type="project" value="UniProtKB-KW"/>
</dbReference>
<dbReference type="Pfam" id="PF13411">
    <property type="entry name" value="MerR_1"/>
    <property type="match status" value="1"/>
</dbReference>
<dbReference type="SUPFAM" id="SSF89082">
    <property type="entry name" value="Antibiotic binding domain of TipA-like multidrug resistance regulators"/>
    <property type="match status" value="1"/>
</dbReference>
<dbReference type="SMART" id="SM00422">
    <property type="entry name" value="HTH_MERR"/>
    <property type="match status" value="1"/>
</dbReference>
<keyword evidence="7" id="KW-1185">Reference proteome</keyword>
<keyword evidence="1" id="KW-0805">Transcription regulation</keyword>
<sequence length="252" mass="29905">MKKQFFIIKDIVQITGVTARTLHYYDEIDLLKPTRILDNGYRAYSREDLEKLQTILFFREMDLPLKEIADIMKLSKLEQQEMLKVHYQTLLSKQKRLGKIISALEDYVSGKDVFSLNVFNNSPVLPLEEQYTREAKIVYGETEKYKEFEGNLEKLSDDERIKVSNDFADNIEKVFKKISKLIHKSPSSDDVQNLILEWKGYLEKFMTCDTEILKCIAHNYKYDNRFKSYINQFSDEDLSDFIYRAIIYYCVK</sequence>
<proteinExistence type="predicted"/>
<keyword evidence="2" id="KW-0238">DNA-binding</keyword>
<evidence type="ECO:0000256" key="4">
    <source>
        <dbReference type="ARBA" id="ARBA00023163"/>
    </source>
</evidence>
<dbReference type="RefSeq" id="WP_202767232.1">
    <property type="nucleotide sequence ID" value="NZ_JAESWA010000022.1"/>
</dbReference>
<feature type="domain" description="HTH merR-type" evidence="5">
    <location>
        <begin position="13"/>
        <end position="74"/>
    </location>
</feature>
<dbReference type="PANTHER" id="PTHR30204">
    <property type="entry name" value="REDOX-CYCLING DRUG-SENSING TRANSCRIPTIONAL ACTIVATOR SOXR"/>
    <property type="match status" value="1"/>
</dbReference>
<evidence type="ECO:0000256" key="3">
    <source>
        <dbReference type="ARBA" id="ARBA00023159"/>
    </source>
</evidence>
<evidence type="ECO:0000313" key="7">
    <source>
        <dbReference type="Proteomes" id="UP000623681"/>
    </source>
</evidence>
<evidence type="ECO:0000313" key="6">
    <source>
        <dbReference type="EMBL" id="MBL4931848.1"/>
    </source>
</evidence>
<comment type="caution">
    <text evidence="6">The sequence shown here is derived from an EMBL/GenBank/DDBJ whole genome shotgun (WGS) entry which is preliminary data.</text>
</comment>
<dbReference type="InterPro" id="IPR047057">
    <property type="entry name" value="MerR_fam"/>
</dbReference>
<dbReference type="InterPro" id="IPR000551">
    <property type="entry name" value="MerR-type_HTH_dom"/>
</dbReference>
<organism evidence="6 7">
    <name type="scientific">Clostridium paridis</name>
    <dbReference type="NCBI Taxonomy" id="2803863"/>
    <lineage>
        <taxon>Bacteria</taxon>
        <taxon>Bacillati</taxon>
        <taxon>Bacillota</taxon>
        <taxon>Clostridia</taxon>
        <taxon>Eubacteriales</taxon>
        <taxon>Clostridiaceae</taxon>
        <taxon>Clostridium</taxon>
    </lineage>
</organism>
<accession>A0A937FGY9</accession>
<dbReference type="Gene3D" id="1.10.490.50">
    <property type="entry name" value="Antibiotic binding domain of TipA-like multidrug resistance regulators"/>
    <property type="match status" value="1"/>
</dbReference>
<dbReference type="PROSITE" id="PS50937">
    <property type="entry name" value="HTH_MERR_2"/>
    <property type="match status" value="1"/>
</dbReference>